<dbReference type="Pfam" id="PF19876">
    <property type="entry name" value="DUF6349"/>
    <property type="match status" value="1"/>
</dbReference>
<dbReference type="InterPro" id="IPR045930">
    <property type="entry name" value="DUF6349"/>
</dbReference>
<dbReference type="RefSeq" id="WP_215170634.1">
    <property type="nucleotide sequence ID" value="NZ_JBHSNY010000001.1"/>
</dbReference>
<evidence type="ECO:0000313" key="1">
    <source>
        <dbReference type="EMBL" id="MFC5632383.1"/>
    </source>
</evidence>
<protein>
    <submittedName>
        <fullName evidence="1">DUF6349 family protein</fullName>
    </submittedName>
</protein>
<gene>
    <name evidence="1" type="ORF">ACFPZJ_00950</name>
</gene>
<organism evidence="1 2">
    <name type="scientific">Streptomyces bullii</name>
    <dbReference type="NCBI Taxonomy" id="349910"/>
    <lineage>
        <taxon>Bacteria</taxon>
        <taxon>Bacillati</taxon>
        <taxon>Actinomycetota</taxon>
        <taxon>Actinomycetes</taxon>
        <taxon>Kitasatosporales</taxon>
        <taxon>Streptomycetaceae</taxon>
        <taxon>Streptomyces</taxon>
    </lineage>
</organism>
<reference evidence="2" key="1">
    <citation type="journal article" date="2019" name="Int. J. Syst. Evol. Microbiol.">
        <title>The Global Catalogue of Microorganisms (GCM) 10K type strain sequencing project: providing services to taxonomists for standard genome sequencing and annotation.</title>
        <authorList>
            <consortium name="The Broad Institute Genomics Platform"/>
            <consortium name="The Broad Institute Genome Sequencing Center for Infectious Disease"/>
            <person name="Wu L."/>
            <person name="Ma J."/>
        </authorList>
    </citation>
    <scope>NUCLEOTIDE SEQUENCE [LARGE SCALE GENOMIC DNA]</scope>
    <source>
        <strain evidence="2">CGMCC 4.7248</strain>
    </source>
</reference>
<dbReference type="Proteomes" id="UP001596154">
    <property type="component" value="Unassembled WGS sequence"/>
</dbReference>
<accession>A0ABW0UFL6</accession>
<evidence type="ECO:0000313" key="2">
    <source>
        <dbReference type="Proteomes" id="UP001596154"/>
    </source>
</evidence>
<dbReference type="EMBL" id="JBHSNY010000001">
    <property type="protein sequence ID" value="MFC5632383.1"/>
    <property type="molecule type" value="Genomic_DNA"/>
</dbReference>
<name>A0ABW0UFL6_9ACTN</name>
<proteinExistence type="predicted"/>
<comment type="caution">
    <text evidence="1">The sequence shown here is derived from an EMBL/GenBank/DDBJ whole genome shotgun (WGS) entry which is preliminary data.</text>
</comment>
<keyword evidence="2" id="KW-1185">Reference proteome</keyword>
<sequence>MTTPDERRGAIARHTDYLPHYRDKNSNSRDRWRIAWGHPGFTHHTPPEPTTDHQPTVLVRNWGRLAPDGSGDIWTYLHRGACLGCTWEGPDRRRTDQAVEDAHDHTHEGWRDLPALPERRGRHWTTHATHLYPKGWFDTGGPVRTIRTGIEKRHLPGKAPGGGYDLAVQPPRTEHRTAITETLLLGYNESEAA</sequence>